<sequence>MLPGVKGSLNSFLDLPEILLPHAISGSLSGYTFAIKDIFDITGYKTVAGNPDIYQESEVKSKNAHVVQKLLVSARYNQSDISALKEVMKADIRALKEVMKTDNAALKEVMKIENASLKDSINCTRYVLGATGIAVVLIFFIKDEQ</sequence>
<evidence type="ECO:0000313" key="2">
    <source>
        <dbReference type="WBParaSite" id="ACRNAN_scaffold565.g16150.t1"/>
    </source>
</evidence>
<dbReference type="InterPro" id="IPR036928">
    <property type="entry name" value="AS_sf"/>
</dbReference>
<organism evidence="1 2">
    <name type="scientific">Acrobeloides nanus</name>
    <dbReference type="NCBI Taxonomy" id="290746"/>
    <lineage>
        <taxon>Eukaryota</taxon>
        <taxon>Metazoa</taxon>
        <taxon>Ecdysozoa</taxon>
        <taxon>Nematoda</taxon>
        <taxon>Chromadorea</taxon>
        <taxon>Rhabditida</taxon>
        <taxon>Tylenchina</taxon>
        <taxon>Cephalobomorpha</taxon>
        <taxon>Cephaloboidea</taxon>
        <taxon>Cephalobidae</taxon>
        <taxon>Acrobeloides</taxon>
    </lineage>
</organism>
<accession>A0A914E533</accession>
<reference evidence="2" key="1">
    <citation type="submission" date="2022-11" db="UniProtKB">
        <authorList>
            <consortium name="WormBaseParasite"/>
        </authorList>
    </citation>
    <scope>IDENTIFICATION</scope>
</reference>
<dbReference type="WBParaSite" id="ACRNAN_scaffold565.g16150.t1">
    <property type="protein sequence ID" value="ACRNAN_scaffold565.g16150.t1"/>
    <property type="gene ID" value="ACRNAN_scaffold565.g16150"/>
</dbReference>
<dbReference type="SUPFAM" id="SSF75304">
    <property type="entry name" value="Amidase signature (AS) enzymes"/>
    <property type="match status" value="1"/>
</dbReference>
<proteinExistence type="predicted"/>
<protein>
    <submittedName>
        <fullName evidence="2">Uncharacterized protein</fullName>
    </submittedName>
</protein>
<name>A0A914E533_9BILA</name>
<evidence type="ECO:0000313" key="1">
    <source>
        <dbReference type="Proteomes" id="UP000887540"/>
    </source>
</evidence>
<keyword evidence="1" id="KW-1185">Reference proteome</keyword>
<dbReference type="Gene3D" id="3.90.1300.10">
    <property type="entry name" value="Amidase signature (AS) domain"/>
    <property type="match status" value="1"/>
</dbReference>
<dbReference type="AlphaFoldDB" id="A0A914E533"/>
<dbReference type="Proteomes" id="UP000887540">
    <property type="component" value="Unplaced"/>
</dbReference>